<feature type="repeat" description="WD" evidence="7">
    <location>
        <begin position="208"/>
        <end position="250"/>
    </location>
</feature>
<keyword evidence="4" id="KW-0677">Repeat</keyword>
<dbReference type="InterPro" id="IPR019775">
    <property type="entry name" value="WD40_repeat_CS"/>
</dbReference>
<organism evidence="10 11">
    <name type="scientific">Linum tenue</name>
    <dbReference type="NCBI Taxonomy" id="586396"/>
    <lineage>
        <taxon>Eukaryota</taxon>
        <taxon>Viridiplantae</taxon>
        <taxon>Streptophyta</taxon>
        <taxon>Embryophyta</taxon>
        <taxon>Tracheophyta</taxon>
        <taxon>Spermatophyta</taxon>
        <taxon>Magnoliopsida</taxon>
        <taxon>eudicotyledons</taxon>
        <taxon>Gunneridae</taxon>
        <taxon>Pentapetalae</taxon>
        <taxon>rosids</taxon>
        <taxon>fabids</taxon>
        <taxon>Malpighiales</taxon>
        <taxon>Linaceae</taxon>
        <taxon>Linum</taxon>
    </lineage>
</organism>
<keyword evidence="3 7" id="KW-0853">WD repeat</keyword>
<name>A0AAV0MHW4_9ROSI</name>
<dbReference type="InterPro" id="IPR020472">
    <property type="entry name" value="WD40_PAC1"/>
</dbReference>
<dbReference type="PANTHER" id="PTHR22850">
    <property type="entry name" value="WD40 REPEAT FAMILY"/>
    <property type="match status" value="1"/>
</dbReference>
<sequence>MAATEAQVEEDFAVWKKNTPFLYDLVISHPLEWPSLTAHWVPLPSPLPYSADPSSFSVHKLVLGTHTSDEFPNYLMVADAVLPTREAQARLDGDSEDSPIPKVEISQKIRVDGEVNRARCMPQNPAVIGAKTSGAEVYVFDSAKQAEKKGDDCDPDFRLRGHDKEGYGLSWSPFKQGYLVSGSNDCKICLWDVSAVAQDKVLDAFHVYQAHESVVEDVDWHLKNENLFGSVGDDCQLMIWDLRTNRTQSSVKAHDKEINYLSFNPFNEWILATASSDSTVGLFDLRKMEVPLHVLSGHTEEVFQVEWNPKHETVLASSADDRRLNVWDLSRIGEEQLELDAEDGPPELLFSHGGHKAKISDFSWNRNEPWVISSVAEDNSLQVWQMAESIYRDDNIDSDIAATDKQP</sequence>
<dbReference type="AlphaFoldDB" id="A0AAV0MHW4"/>
<dbReference type="Pfam" id="PF00400">
    <property type="entry name" value="WD40"/>
    <property type="match status" value="2"/>
</dbReference>
<dbReference type="SMART" id="SM00320">
    <property type="entry name" value="WD40"/>
    <property type="match status" value="5"/>
</dbReference>
<evidence type="ECO:0000256" key="6">
    <source>
        <dbReference type="ARBA" id="ARBA00023242"/>
    </source>
</evidence>
<feature type="repeat" description="WD" evidence="7">
    <location>
        <begin position="295"/>
        <end position="330"/>
    </location>
</feature>
<evidence type="ECO:0000256" key="4">
    <source>
        <dbReference type="ARBA" id="ARBA00022737"/>
    </source>
</evidence>
<dbReference type="InterPro" id="IPR059104">
    <property type="entry name" value="Beta-prop_EIPR1-like"/>
</dbReference>
<dbReference type="InterPro" id="IPR022052">
    <property type="entry name" value="Histone-bd_RBBP4-like_N"/>
</dbReference>
<dbReference type="PROSITE" id="PS00678">
    <property type="entry name" value="WD_REPEATS_1"/>
    <property type="match status" value="2"/>
</dbReference>
<evidence type="ECO:0000259" key="9">
    <source>
        <dbReference type="Pfam" id="PF23609"/>
    </source>
</evidence>
<protein>
    <recommendedName>
        <fullName evidence="12">Histone-binding protein RBBP4 N-terminal domain-containing protein</fullName>
    </recommendedName>
</protein>
<dbReference type="Pfam" id="PF23609">
    <property type="entry name" value="Beta-prop_EIPR1"/>
    <property type="match status" value="1"/>
</dbReference>
<feature type="repeat" description="WD" evidence="7">
    <location>
        <begin position="159"/>
        <end position="194"/>
    </location>
</feature>
<keyword evidence="6" id="KW-0539">Nucleus</keyword>
<comment type="similarity">
    <text evidence="2">Belongs to the WD repeat RBAP46/RBAP48/MSI1 family.</text>
</comment>
<feature type="domain" description="Histone-binding protein RBBP4-like N-terminal" evidence="8">
    <location>
        <begin position="11"/>
        <end position="83"/>
    </location>
</feature>
<feature type="repeat" description="WD" evidence="7">
    <location>
        <begin position="251"/>
        <end position="286"/>
    </location>
</feature>
<dbReference type="GO" id="GO:0005634">
    <property type="term" value="C:nucleus"/>
    <property type="evidence" value="ECO:0007669"/>
    <property type="project" value="UniProtKB-SubCell"/>
</dbReference>
<gene>
    <name evidence="10" type="ORF">LITE_LOCUS28530</name>
</gene>
<dbReference type="PROSITE" id="PS50294">
    <property type="entry name" value="WD_REPEATS_REGION"/>
    <property type="match status" value="2"/>
</dbReference>
<evidence type="ECO:0000256" key="2">
    <source>
        <dbReference type="ARBA" id="ARBA00009341"/>
    </source>
</evidence>
<dbReference type="EMBL" id="CAMGYJ010000007">
    <property type="protein sequence ID" value="CAI0445350.1"/>
    <property type="molecule type" value="Genomic_DNA"/>
</dbReference>
<comment type="caution">
    <text evidence="10">The sequence shown here is derived from an EMBL/GenBank/DDBJ whole genome shotgun (WGS) entry which is preliminary data.</text>
</comment>
<dbReference type="InterPro" id="IPR036322">
    <property type="entry name" value="WD40_repeat_dom_sf"/>
</dbReference>
<evidence type="ECO:0000256" key="7">
    <source>
        <dbReference type="PROSITE-ProRule" id="PRU00221"/>
    </source>
</evidence>
<evidence type="ECO:0008006" key="12">
    <source>
        <dbReference type="Google" id="ProtNLM"/>
    </source>
</evidence>
<dbReference type="InterPro" id="IPR050459">
    <property type="entry name" value="WD_repeat_RBAP46/RBAP48/MSI1"/>
</dbReference>
<reference evidence="10" key="1">
    <citation type="submission" date="2022-08" db="EMBL/GenBank/DDBJ databases">
        <authorList>
            <person name="Gutierrez-Valencia J."/>
        </authorList>
    </citation>
    <scope>NUCLEOTIDE SEQUENCE</scope>
</reference>
<evidence type="ECO:0000313" key="10">
    <source>
        <dbReference type="EMBL" id="CAI0445350.1"/>
    </source>
</evidence>
<evidence type="ECO:0000256" key="1">
    <source>
        <dbReference type="ARBA" id="ARBA00004123"/>
    </source>
</evidence>
<dbReference type="PRINTS" id="PR00320">
    <property type="entry name" value="GPROTEINBRPT"/>
</dbReference>
<evidence type="ECO:0000259" key="8">
    <source>
        <dbReference type="Pfam" id="PF12265"/>
    </source>
</evidence>
<dbReference type="InterPro" id="IPR015943">
    <property type="entry name" value="WD40/YVTN_repeat-like_dom_sf"/>
</dbReference>
<comment type="subcellular location">
    <subcellularLocation>
        <location evidence="1">Nucleus</location>
    </subcellularLocation>
</comment>
<dbReference type="InterPro" id="IPR001680">
    <property type="entry name" value="WD40_rpt"/>
</dbReference>
<dbReference type="SUPFAM" id="SSF50978">
    <property type="entry name" value="WD40 repeat-like"/>
    <property type="match status" value="1"/>
</dbReference>
<feature type="repeat" description="WD" evidence="7">
    <location>
        <begin position="352"/>
        <end position="386"/>
    </location>
</feature>
<evidence type="ECO:0000256" key="5">
    <source>
        <dbReference type="ARBA" id="ARBA00022853"/>
    </source>
</evidence>
<accession>A0AAV0MHW4</accession>
<dbReference type="Pfam" id="PF12265">
    <property type="entry name" value="CAF1C_H4-bd"/>
    <property type="match status" value="1"/>
</dbReference>
<keyword evidence="11" id="KW-1185">Reference proteome</keyword>
<evidence type="ECO:0000256" key="3">
    <source>
        <dbReference type="ARBA" id="ARBA00022574"/>
    </source>
</evidence>
<dbReference type="Proteomes" id="UP001154282">
    <property type="component" value="Unassembled WGS sequence"/>
</dbReference>
<dbReference type="Gene3D" id="2.130.10.10">
    <property type="entry name" value="YVTN repeat-like/Quinoprotein amine dehydrogenase"/>
    <property type="match status" value="1"/>
</dbReference>
<evidence type="ECO:0000313" key="11">
    <source>
        <dbReference type="Proteomes" id="UP001154282"/>
    </source>
</evidence>
<dbReference type="PROSITE" id="PS50082">
    <property type="entry name" value="WD_REPEATS_2"/>
    <property type="match status" value="5"/>
</dbReference>
<keyword evidence="5" id="KW-0156">Chromatin regulator</keyword>
<dbReference type="GO" id="GO:0006325">
    <property type="term" value="P:chromatin organization"/>
    <property type="evidence" value="ECO:0007669"/>
    <property type="project" value="UniProtKB-KW"/>
</dbReference>
<proteinExistence type="inferred from homology"/>
<feature type="domain" description="EIPR1-like beta-propeller" evidence="9">
    <location>
        <begin position="170"/>
        <end position="283"/>
    </location>
</feature>
<dbReference type="FunFam" id="2.130.10.10:FF:000512">
    <property type="entry name" value="WD-40 repeat-containing protein MSI1"/>
    <property type="match status" value="1"/>
</dbReference>